<comment type="pathway">
    <text evidence="6">Carbohydrate metabolism; D-ribose degradation; D-ribose 5-phosphate from beta-D-ribopyranose: step 1/2.</text>
</comment>
<comment type="subunit">
    <text evidence="6">Homodecamer.</text>
</comment>
<proteinExistence type="inferred from homology"/>
<feature type="binding site" evidence="6">
    <location>
        <position position="98"/>
    </location>
    <ligand>
        <name>substrate</name>
    </ligand>
</feature>
<feature type="binding site" evidence="6">
    <location>
        <position position="28"/>
    </location>
    <ligand>
        <name>substrate</name>
    </ligand>
</feature>
<keyword evidence="4 6" id="KW-0413">Isomerase</keyword>
<dbReference type="SUPFAM" id="SSF102546">
    <property type="entry name" value="RbsD-like"/>
    <property type="match status" value="1"/>
</dbReference>
<comment type="subcellular location">
    <subcellularLocation>
        <location evidence="6">Cytoplasm</location>
    </subcellularLocation>
</comment>
<evidence type="ECO:0000313" key="8">
    <source>
        <dbReference type="Proteomes" id="UP000243376"/>
    </source>
</evidence>
<organism evidence="7 8">
    <name type="scientific">Chloroflexus aggregans</name>
    <dbReference type="NCBI Taxonomy" id="152260"/>
    <lineage>
        <taxon>Bacteria</taxon>
        <taxon>Bacillati</taxon>
        <taxon>Chloroflexota</taxon>
        <taxon>Chloroflexia</taxon>
        <taxon>Chloroflexales</taxon>
        <taxon>Chloroflexineae</taxon>
        <taxon>Chloroflexaceae</taxon>
        <taxon>Chloroflexus</taxon>
    </lineage>
</organism>
<dbReference type="Pfam" id="PF05025">
    <property type="entry name" value="RbsD_FucU"/>
    <property type="match status" value="1"/>
</dbReference>
<feature type="binding site" evidence="6">
    <location>
        <begin position="120"/>
        <end position="122"/>
    </location>
    <ligand>
        <name>substrate</name>
    </ligand>
</feature>
<dbReference type="GO" id="GO:0048029">
    <property type="term" value="F:monosaccharide binding"/>
    <property type="evidence" value="ECO:0007669"/>
    <property type="project" value="InterPro"/>
</dbReference>
<comment type="catalytic activity">
    <reaction evidence="1 6">
        <text>beta-D-ribopyranose = beta-D-ribofuranose</text>
        <dbReference type="Rhea" id="RHEA:25432"/>
        <dbReference type="ChEBI" id="CHEBI:27476"/>
        <dbReference type="ChEBI" id="CHEBI:47002"/>
        <dbReference type="EC" id="5.4.99.62"/>
    </reaction>
</comment>
<dbReference type="GO" id="GO:0062193">
    <property type="term" value="F:D-ribose pyranase activity"/>
    <property type="evidence" value="ECO:0007669"/>
    <property type="project" value="UniProtKB-EC"/>
</dbReference>
<dbReference type="UniPathway" id="UPA00916">
    <property type="reaction ID" value="UER00888"/>
</dbReference>
<dbReference type="GO" id="GO:0019303">
    <property type="term" value="P:D-ribose catabolic process"/>
    <property type="evidence" value="ECO:0007669"/>
    <property type="project" value="UniProtKB-UniRule"/>
</dbReference>
<dbReference type="Proteomes" id="UP000243376">
    <property type="component" value="Unassembled WGS sequence"/>
</dbReference>
<dbReference type="NCBIfam" id="NF008761">
    <property type="entry name" value="PRK11797.1"/>
    <property type="match status" value="1"/>
</dbReference>
<evidence type="ECO:0000313" key="7">
    <source>
        <dbReference type="EMBL" id="PMP78462.1"/>
    </source>
</evidence>
<comment type="function">
    <text evidence="6">Catalyzes the interconversion of beta-pyran and beta-furan forms of D-ribose.</text>
</comment>
<gene>
    <name evidence="6" type="primary">rbsD</name>
    <name evidence="7" type="ORF">C0184_10900</name>
</gene>
<comment type="caution">
    <text evidence="7">The sequence shown here is derived from an EMBL/GenBank/DDBJ whole genome shotgun (WGS) entry which is preliminary data.</text>
</comment>
<dbReference type="InterPro" id="IPR023750">
    <property type="entry name" value="RbsD-like_sf"/>
</dbReference>
<dbReference type="GO" id="GO:0005829">
    <property type="term" value="C:cytosol"/>
    <property type="evidence" value="ECO:0007669"/>
    <property type="project" value="TreeGrafter"/>
</dbReference>
<evidence type="ECO:0000256" key="5">
    <source>
        <dbReference type="ARBA" id="ARBA00023277"/>
    </source>
</evidence>
<dbReference type="EMBL" id="PNIQ01000730">
    <property type="protein sequence ID" value="PMP78462.1"/>
    <property type="molecule type" value="Genomic_DNA"/>
</dbReference>
<dbReference type="HAMAP" id="MF_01661">
    <property type="entry name" value="D_rib_pyranase"/>
    <property type="match status" value="1"/>
</dbReference>
<evidence type="ECO:0000256" key="6">
    <source>
        <dbReference type="HAMAP-Rule" id="MF_01661"/>
    </source>
</evidence>
<dbReference type="PANTHER" id="PTHR37831:SF1">
    <property type="entry name" value="D-RIBOSE PYRANASE"/>
    <property type="match status" value="1"/>
</dbReference>
<name>A0A2J6X2W3_9CHLR</name>
<keyword evidence="5 6" id="KW-0119">Carbohydrate metabolism</keyword>
<accession>A0A2J6X2W3</accession>
<dbReference type="EC" id="5.4.99.62" evidence="2 6"/>
<dbReference type="Gene3D" id="3.40.1650.10">
    <property type="entry name" value="RbsD-like domain"/>
    <property type="match status" value="1"/>
</dbReference>
<keyword evidence="3 6" id="KW-0963">Cytoplasm</keyword>
<evidence type="ECO:0000256" key="2">
    <source>
        <dbReference type="ARBA" id="ARBA00012862"/>
    </source>
</evidence>
<dbReference type="GO" id="GO:0016872">
    <property type="term" value="F:intramolecular lyase activity"/>
    <property type="evidence" value="ECO:0007669"/>
    <property type="project" value="UniProtKB-UniRule"/>
</dbReference>
<sequence>MKKTLLLNSVLSELIASLGHGDMIVIGDAGLPIPPETRRIDLALCRGIPPFLETVRVIVSEMQVEKALIATETGQRSPHIRDGLGQLLPNTPFEEVSHEQLKALCRQARAVVRTGEYTPYANVILVAGVVF</sequence>
<feature type="active site" description="Proton donor" evidence="6">
    <location>
        <position position="20"/>
    </location>
</feature>
<evidence type="ECO:0000256" key="4">
    <source>
        <dbReference type="ARBA" id="ARBA00023235"/>
    </source>
</evidence>
<evidence type="ECO:0000256" key="1">
    <source>
        <dbReference type="ARBA" id="ARBA00000223"/>
    </source>
</evidence>
<dbReference type="PANTHER" id="PTHR37831">
    <property type="entry name" value="D-RIBOSE PYRANASE"/>
    <property type="match status" value="1"/>
</dbReference>
<comment type="similarity">
    <text evidence="6">Belongs to the RbsD / FucU family. RbsD subfamily.</text>
</comment>
<protein>
    <recommendedName>
        <fullName evidence="2 6">D-ribose pyranase</fullName>
        <ecNumber evidence="2 6">5.4.99.62</ecNumber>
    </recommendedName>
</protein>
<dbReference type="AlphaFoldDB" id="A0A2J6X2W3"/>
<evidence type="ECO:0000256" key="3">
    <source>
        <dbReference type="ARBA" id="ARBA00022490"/>
    </source>
</evidence>
<reference evidence="7 8" key="1">
    <citation type="submission" date="2018-01" db="EMBL/GenBank/DDBJ databases">
        <title>Metagenomic assembled genomes from two thermal pools in the Uzon Caldera, Kamchatka, Russia.</title>
        <authorList>
            <person name="Wilkins L."/>
            <person name="Ettinger C."/>
        </authorList>
    </citation>
    <scope>NUCLEOTIDE SEQUENCE [LARGE SCALE GENOMIC DNA]</scope>
    <source>
        <strain evidence="7">ZAV-02</strain>
    </source>
</reference>
<dbReference type="InterPro" id="IPR007721">
    <property type="entry name" value="RbsD_FucU"/>
</dbReference>
<dbReference type="InterPro" id="IPR023064">
    <property type="entry name" value="D-ribose_pyranase"/>
</dbReference>